<dbReference type="InterPro" id="IPR002938">
    <property type="entry name" value="FAD-bd"/>
</dbReference>
<evidence type="ECO:0000313" key="9">
    <source>
        <dbReference type="EMBL" id="RMA80221.1"/>
    </source>
</evidence>
<comment type="pathway">
    <text evidence="2">Cofactor biosynthesis; ubiquinone biosynthesis.</text>
</comment>
<dbReference type="Pfam" id="PF01494">
    <property type="entry name" value="FAD_binding_3"/>
    <property type="match status" value="1"/>
</dbReference>
<dbReference type="Proteomes" id="UP000267187">
    <property type="component" value="Unassembled WGS sequence"/>
</dbReference>
<keyword evidence="10" id="KW-1185">Reference proteome</keyword>
<dbReference type="EMBL" id="REFJ01000003">
    <property type="protein sequence ID" value="RMA80221.1"/>
    <property type="molecule type" value="Genomic_DNA"/>
</dbReference>
<sequence>MTRVVIAGGGLVGRMTALQLAQSEAVTSVQIFDPNPVTSTEANALDVRSTALSAGTLNELVRLGISAQQLDAQPISGIHVSASQHFGGIALQAQEINQTHFGAVVENHKLLNALSRQIASEPTIQAGRVAAISKFAVVENGIQLETSLGDKQEAKLLVIADGAKSQLLKQAGIAVDNTDYQQLALVFNVALKKPHQGVARERFADGKPLALLPLTQQRYAAVWCVSPERAKSLIALSEDAFIERFEAAATLRFGGVAEIGKIASFPVAAQQAQELFRRGVAVIGNAAHTLHPVAGQGFNLCVRDGAKLASALEAYAWPQSYSSLTHWHQAVHQDQALVFNACDQLVRSFAVPSRFASVARSSAMLTLASLPVLREEFLLRAAGLHPTQQGLSL</sequence>
<comment type="cofactor">
    <cofactor evidence="1">
        <name>FAD</name>
        <dbReference type="ChEBI" id="CHEBI:57692"/>
    </cofactor>
</comment>
<evidence type="ECO:0000256" key="3">
    <source>
        <dbReference type="ARBA" id="ARBA00005349"/>
    </source>
</evidence>
<keyword evidence="5" id="KW-0274">FAD</keyword>
<evidence type="ECO:0000256" key="6">
    <source>
        <dbReference type="ARBA" id="ARBA00023002"/>
    </source>
</evidence>
<dbReference type="AlphaFoldDB" id="A0A3M0A4X6"/>
<dbReference type="RefSeq" id="WP_121876898.1">
    <property type="nucleotide sequence ID" value="NZ_REFJ01000003.1"/>
</dbReference>
<keyword evidence="4" id="KW-0285">Flavoprotein</keyword>
<evidence type="ECO:0000256" key="7">
    <source>
        <dbReference type="ARBA" id="ARBA00023033"/>
    </source>
</evidence>
<dbReference type="InterPro" id="IPR036188">
    <property type="entry name" value="FAD/NAD-bd_sf"/>
</dbReference>
<evidence type="ECO:0000256" key="5">
    <source>
        <dbReference type="ARBA" id="ARBA00022827"/>
    </source>
</evidence>
<gene>
    <name evidence="9" type="ORF">DFR27_1584</name>
</gene>
<evidence type="ECO:0000259" key="8">
    <source>
        <dbReference type="Pfam" id="PF01494"/>
    </source>
</evidence>
<dbReference type="Gene3D" id="3.50.50.60">
    <property type="entry name" value="FAD/NAD(P)-binding domain"/>
    <property type="match status" value="2"/>
</dbReference>
<accession>A0A3M0A4X6</accession>
<dbReference type="PRINTS" id="PR00420">
    <property type="entry name" value="RNGMNOXGNASE"/>
</dbReference>
<comment type="similarity">
    <text evidence="3">Belongs to the UbiH/COQ6 family.</text>
</comment>
<dbReference type="InterPro" id="IPR010971">
    <property type="entry name" value="UbiH/COQ6"/>
</dbReference>
<feature type="domain" description="FAD-binding" evidence="8">
    <location>
        <begin position="2"/>
        <end position="314"/>
    </location>
</feature>
<dbReference type="GO" id="GO:0008681">
    <property type="term" value="F:2-octaprenyl-6-methoxyphenol hydroxylase activity"/>
    <property type="evidence" value="ECO:0007669"/>
    <property type="project" value="TreeGrafter"/>
</dbReference>
<dbReference type="GO" id="GO:0071949">
    <property type="term" value="F:FAD binding"/>
    <property type="evidence" value="ECO:0007669"/>
    <property type="project" value="InterPro"/>
</dbReference>
<keyword evidence="7" id="KW-0503">Monooxygenase</keyword>
<dbReference type="PANTHER" id="PTHR43876">
    <property type="entry name" value="UBIQUINONE BIOSYNTHESIS MONOOXYGENASE COQ6, MITOCHONDRIAL"/>
    <property type="match status" value="1"/>
</dbReference>
<evidence type="ECO:0000256" key="1">
    <source>
        <dbReference type="ARBA" id="ARBA00001974"/>
    </source>
</evidence>
<evidence type="ECO:0000256" key="4">
    <source>
        <dbReference type="ARBA" id="ARBA00022630"/>
    </source>
</evidence>
<dbReference type="PANTHER" id="PTHR43876:SF8">
    <property type="entry name" value="2-OCTAPRENYL-6-METHOXYPHENOL HYDROXYLASE"/>
    <property type="match status" value="1"/>
</dbReference>
<evidence type="ECO:0000313" key="10">
    <source>
        <dbReference type="Proteomes" id="UP000267187"/>
    </source>
</evidence>
<name>A0A3M0A4X6_9GAMM</name>
<dbReference type="SUPFAM" id="SSF51905">
    <property type="entry name" value="FAD/NAD(P)-binding domain"/>
    <property type="match status" value="1"/>
</dbReference>
<dbReference type="GO" id="GO:0006744">
    <property type="term" value="P:ubiquinone biosynthetic process"/>
    <property type="evidence" value="ECO:0007669"/>
    <property type="project" value="UniProtKB-UniPathway"/>
</dbReference>
<comment type="caution">
    <text evidence="9">The sequence shown here is derived from an EMBL/GenBank/DDBJ whole genome shotgun (WGS) entry which is preliminary data.</text>
</comment>
<dbReference type="UniPathway" id="UPA00232"/>
<keyword evidence="6" id="KW-0560">Oxidoreductase</keyword>
<proteinExistence type="inferred from homology"/>
<dbReference type="OrthoDB" id="9769565at2"/>
<organism evidence="9 10">
    <name type="scientific">Umboniibacter marinipuniceus</name>
    <dbReference type="NCBI Taxonomy" id="569599"/>
    <lineage>
        <taxon>Bacteria</taxon>
        <taxon>Pseudomonadati</taxon>
        <taxon>Pseudomonadota</taxon>
        <taxon>Gammaproteobacteria</taxon>
        <taxon>Cellvibrionales</taxon>
        <taxon>Cellvibrionaceae</taxon>
        <taxon>Umboniibacter</taxon>
    </lineage>
</organism>
<protein>
    <submittedName>
        <fullName evidence="9">2-octaprenyl-6-methoxyphenol hydroxylase</fullName>
    </submittedName>
</protein>
<dbReference type="InterPro" id="IPR051205">
    <property type="entry name" value="UbiH/COQ6_monooxygenase"/>
</dbReference>
<evidence type="ECO:0000256" key="2">
    <source>
        <dbReference type="ARBA" id="ARBA00004749"/>
    </source>
</evidence>
<dbReference type="NCBIfam" id="TIGR01988">
    <property type="entry name" value="Ubi-OHases"/>
    <property type="match status" value="1"/>
</dbReference>
<reference evidence="9 10" key="1">
    <citation type="submission" date="2018-10" db="EMBL/GenBank/DDBJ databases">
        <title>Genomic Encyclopedia of Type Strains, Phase IV (KMG-IV): sequencing the most valuable type-strain genomes for metagenomic binning, comparative biology and taxonomic classification.</title>
        <authorList>
            <person name="Goeker M."/>
        </authorList>
    </citation>
    <scope>NUCLEOTIDE SEQUENCE [LARGE SCALE GENOMIC DNA]</scope>
    <source>
        <strain evidence="9 10">DSM 25080</strain>
    </source>
</reference>